<dbReference type="InterPro" id="IPR020845">
    <property type="entry name" value="AMP-binding_CS"/>
</dbReference>
<dbReference type="PROSITE" id="PS00455">
    <property type="entry name" value="AMP_BINDING"/>
    <property type="match status" value="1"/>
</dbReference>
<dbReference type="GO" id="GO:0016020">
    <property type="term" value="C:membrane"/>
    <property type="evidence" value="ECO:0007669"/>
    <property type="project" value="TreeGrafter"/>
</dbReference>
<gene>
    <name evidence="6" type="ORF">EDS130_LOCUS7433</name>
</gene>
<dbReference type="EC" id="6.2.1.3" evidence="3"/>
<sequence>MIHLSTHVRRYFFITLLIYFFTIFLSFLIYFVLILLEKRIPLFTNSIYSIGETIFSGFHVLFAPLRYLLPYLSDDEYYLIFIHSLVTTFAFFYTYLFYVIRPDLFANASSASNIVYSQCNLNRKKTQQYTKRQIYLRVIIPSSENLLLNSTTKIFKILFTRPVKKKGAVEIDKKEHIYAHPDHVDKLQDFDSIGVTTLYDVFMRGLKIGGDRPQFSYRLSSDEPFKSYTYKQVFQIIKETGSGIAKLGLQPSNQTFIGIYGSASVNYALSVYTCWPFSMVPVGIYDSLGRDGVRFIIKHAEVRLIFADDVTRVRNLIDWKDETLALETIITFVDPTPDLLAAAEEKKLTLMTYEKLKELGRENPIEFNAPKPSDKALIMYTSGSTGEPKGCIITHENFLCAMFGCATAIDLESLGKNEVPRAMNFLPMAHMFGCGTVVAINYLGGEVGFWQGKVEKLLDDFRDFRPTMLSIVPRLLNKLYDKVRGEVLKKGLPGRILFRLAVNGKLALIRRGDFAQDTLWDKLLFDKVRKQFGGQVRRVISSSAPLSAEVCQFARAAFSCFFIEAYGQTECVIGCWQTLHDMESGETGIPTCFNHVKLVDVPEKDYFARDRVGEICIRSQAVFSGYLKDPEKTKEVVDEDGWLHTGDIGRWTKNNTMKIIDRKKNMYKLSQGEYIAPEKIEDCYSRSQFVSQIFVYGDSYKNFPVAIVVLDDSFVQKWKQNNENSAAANTEVGLKDVVLNDMIREGKKRGLMSYEQVKAIEFIKEPFTIENGLLTPTFKSRRFAVEKKYKDIFLDLYKKTDSTS</sequence>
<evidence type="ECO:0000256" key="2">
    <source>
        <dbReference type="ARBA" id="ARBA00022832"/>
    </source>
</evidence>
<name>A0A813VZT4_ADIRI</name>
<evidence type="ECO:0000259" key="5">
    <source>
        <dbReference type="Pfam" id="PF00501"/>
    </source>
</evidence>
<comment type="caution">
    <text evidence="6">The sequence shown here is derived from an EMBL/GenBank/DDBJ whole genome shotgun (WGS) entry which is preliminary data.</text>
</comment>
<evidence type="ECO:0000256" key="4">
    <source>
        <dbReference type="SAM" id="Phobius"/>
    </source>
</evidence>
<reference evidence="6" key="1">
    <citation type="submission" date="2021-02" db="EMBL/GenBank/DDBJ databases">
        <authorList>
            <person name="Nowell W R."/>
        </authorList>
    </citation>
    <scope>NUCLEOTIDE SEQUENCE</scope>
</reference>
<feature type="domain" description="AMP-dependent synthetase/ligase" evidence="5">
    <location>
        <begin position="217"/>
        <end position="627"/>
    </location>
</feature>
<keyword evidence="2" id="KW-0443">Lipid metabolism</keyword>
<dbReference type="InterPro" id="IPR042099">
    <property type="entry name" value="ANL_N_sf"/>
</dbReference>
<dbReference type="GO" id="GO:0005783">
    <property type="term" value="C:endoplasmic reticulum"/>
    <property type="evidence" value="ECO:0007669"/>
    <property type="project" value="TreeGrafter"/>
</dbReference>
<keyword evidence="2" id="KW-0276">Fatty acid metabolism</keyword>
<keyword evidence="4" id="KW-0812">Transmembrane</keyword>
<accession>A0A813VZT4</accession>
<feature type="transmembrane region" description="Helical" evidence="4">
    <location>
        <begin position="12"/>
        <end position="35"/>
    </location>
</feature>
<organism evidence="6 7">
    <name type="scientific">Adineta ricciae</name>
    <name type="common">Rotifer</name>
    <dbReference type="NCBI Taxonomy" id="249248"/>
    <lineage>
        <taxon>Eukaryota</taxon>
        <taxon>Metazoa</taxon>
        <taxon>Spiralia</taxon>
        <taxon>Gnathifera</taxon>
        <taxon>Rotifera</taxon>
        <taxon>Eurotatoria</taxon>
        <taxon>Bdelloidea</taxon>
        <taxon>Adinetida</taxon>
        <taxon>Adinetidae</taxon>
        <taxon>Adineta</taxon>
    </lineage>
</organism>
<keyword evidence="4" id="KW-1133">Transmembrane helix</keyword>
<dbReference type="Pfam" id="PF00501">
    <property type="entry name" value="AMP-binding"/>
    <property type="match status" value="1"/>
</dbReference>
<feature type="transmembrane region" description="Helical" evidence="4">
    <location>
        <begin position="77"/>
        <end position="100"/>
    </location>
</feature>
<keyword evidence="1" id="KW-0436">Ligase</keyword>
<dbReference type="PANTHER" id="PTHR43272:SF107">
    <property type="entry name" value="LONG-CHAIN-FATTY-ACID--COA LIGASE 5"/>
    <property type="match status" value="1"/>
</dbReference>
<proteinExistence type="predicted"/>
<dbReference type="OrthoDB" id="1700726at2759"/>
<dbReference type="EMBL" id="CAJNOJ010000022">
    <property type="protein sequence ID" value="CAF0853412.1"/>
    <property type="molecule type" value="Genomic_DNA"/>
</dbReference>
<evidence type="ECO:0000256" key="1">
    <source>
        <dbReference type="ARBA" id="ARBA00022598"/>
    </source>
</evidence>
<dbReference type="InterPro" id="IPR000873">
    <property type="entry name" value="AMP-dep_synth/lig_dom"/>
</dbReference>
<evidence type="ECO:0000313" key="7">
    <source>
        <dbReference type="Proteomes" id="UP000663852"/>
    </source>
</evidence>
<dbReference type="SUPFAM" id="SSF56801">
    <property type="entry name" value="Acetyl-CoA synthetase-like"/>
    <property type="match status" value="1"/>
</dbReference>
<protein>
    <recommendedName>
        <fullName evidence="3">long-chain-fatty-acid--CoA ligase</fullName>
        <ecNumber evidence="3">6.2.1.3</ecNumber>
    </recommendedName>
</protein>
<keyword evidence="4" id="KW-0472">Membrane</keyword>
<dbReference type="Proteomes" id="UP000663852">
    <property type="component" value="Unassembled WGS sequence"/>
</dbReference>
<dbReference type="GO" id="GO:0004467">
    <property type="term" value="F:long-chain fatty acid-CoA ligase activity"/>
    <property type="evidence" value="ECO:0007669"/>
    <property type="project" value="UniProtKB-EC"/>
</dbReference>
<evidence type="ECO:0000313" key="6">
    <source>
        <dbReference type="EMBL" id="CAF0853412.1"/>
    </source>
</evidence>
<dbReference type="AlphaFoldDB" id="A0A813VZT4"/>
<dbReference type="PANTHER" id="PTHR43272">
    <property type="entry name" value="LONG-CHAIN-FATTY-ACID--COA LIGASE"/>
    <property type="match status" value="1"/>
</dbReference>
<dbReference type="Gene3D" id="3.40.50.12780">
    <property type="entry name" value="N-terminal domain of ligase-like"/>
    <property type="match status" value="1"/>
</dbReference>
<evidence type="ECO:0000256" key="3">
    <source>
        <dbReference type="ARBA" id="ARBA00026121"/>
    </source>
</evidence>
<feature type="transmembrane region" description="Helical" evidence="4">
    <location>
        <begin position="47"/>
        <end position="65"/>
    </location>
</feature>